<evidence type="ECO:0000256" key="4">
    <source>
        <dbReference type="ARBA" id="ARBA00022989"/>
    </source>
</evidence>
<protein>
    <submittedName>
        <fullName evidence="7">LptF/LptG family permease</fullName>
    </submittedName>
</protein>
<dbReference type="PANTHER" id="PTHR33529:SF6">
    <property type="entry name" value="YJGP_YJGQ FAMILY PERMEASE"/>
    <property type="match status" value="1"/>
</dbReference>
<evidence type="ECO:0000256" key="1">
    <source>
        <dbReference type="ARBA" id="ARBA00004651"/>
    </source>
</evidence>
<dbReference type="GO" id="GO:0043190">
    <property type="term" value="C:ATP-binding cassette (ABC) transporter complex"/>
    <property type="evidence" value="ECO:0007669"/>
    <property type="project" value="TreeGrafter"/>
</dbReference>
<keyword evidence="4 6" id="KW-1133">Transmembrane helix</keyword>
<name>A0A8S4C1K4_9ACAR</name>
<feature type="transmembrane region" description="Helical" evidence="6">
    <location>
        <begin position="12"/>
        <end position="40"/>
    </location>
</feature>
<keyword evidence="5 6" id="KW-0472">Membrane</keyword>
<evidence type="ECO:0000256" key="2">
    <source>
        <dbReference type="ARBA" id="ARBA00022475"/>
    </source>
</evidence>
<dbReference type="AlphaFoldDB" id="A0A8S4C1K4"/>
<dbReference type="GO" id="GO:0015920">
    <property type="term" value="P:lipopolysaccharide transport"/>
    <property type="evidence" value="ECO:0007669"/>
    <property type="project" value="TreeGrafter"/>
</dbReference>
<keyword evidence="3 6" id="KW-0812">Transmembrane</keyword>
<accession>A0A8S4C1K4</accession>
<comment type="caution">
    <text evidence="7">The sequence shown here is derived from an EMBL/GenBank/DDBJ whole genome shotgun (WGS) entry which is preliminary data.</text>
</comment>
<comment type="subcellular location">
    <subcellularLocation>
        <location evidence="1">Cell membrane</location>
        <topology evidence="1">Multi-pass membrane protein</topology>
    </subcellularLocation>
</comment>
<feature type="transmembrane region" description="Helical" evidence="6">
    <location>
        <begin position="331"/>
        <end position="350"/>
    </location>
</feature>
<reference evidence="7" key="1">
    <citation type="submission" date="2021-06" db="EMBL/GenBank/DDBJ databases">
        <authorList>
            <person name="Nardi T."/>
            <person name="Nardi T."/>
        </authorList>
    </citation>
    <scope>NUCLEOTIDE SEQUENCE</scope>
</reference>
<gene>
    <name evidence="7" type="ORF">MHYMCMPASI_00777</name>
</gene>
<evidence type="ECO:0000256" key="3">
    <source>
        <dbReference type="ARBA" id="ARBA00022692"/>
    </source>
</evidence>
<keyword evidence="8" id="KW-1185">Reference proteome</keyword>
<keyword evidence="2" id="KW-1003">Cell membrane</keyword>
<evidence type="ECO:0000256" key="5">
    <source>
        <dbReference type="ARBA" id="ARBA00023136"/>
    </source>
</evidence>
<organism evidence="7 8">
    <name type="scientific">Hyalomma marginatum</name>
    <dbReference type="NCBI Taxonomy" id="34627"/>
    <lineage>
        <taxon>Eukaryota</taxon>
        <taxon>Metazoa</taxon>
        <taxon>Ecdysozoa</taxon>
        <taxon>Arthropoda</taxon>
        <taxon>Chelicerata</taxon>
        <taxon>Arachnida</taxon>
        <taxon>Acari</taxon>
        <taxon>Parasitiformes</taxon>
        <taxon>Ixodida</taxon>
        <taxon>Ixodoidea</taxon>
        <taxon>Ixodidae</taxon>
        <taxon>Hyalomminae</taxon>
        <taxon>Hyalomma</taxon>
    </lineage>
</organism>
<sequence>MGLYNKYQTNRILRLCLVIAFFLTIVLWVIQSFRIFGLIINNGVAIKDFLKLSIYILPLLIYNILPFTILLAAVLEVRKMIKEKELLILQSNRYSDFQIAKPFIISSVLMTVIALLFSSYLMPKGYNEFKRLQFSLQQNYASFLLEKGIFSSKINGLTFYIADRTKDDVMHGILMNDSRIPNKEITITAKFGRLSINDSNIALILQNGSRQEYDRLAEKLTLITFNKYLFNLELSSLLKQTYIDGPNEKYINQVIEIALKEKDKRYIVNLHNRILWPLFCIILGSIPIALSVRNFYYRIDRYNNIKLFIYSVSLVSIFTLSENLAAKNINWSFLMYLSAILPIMLILWLLTFRKE</sequence>
<proteinExistence type="predicted"/>
<dbReference type="PANTHER" id="PTHR33529">
    <property type="entry name" value="SLR0882 PROTEIN-RELATED"/>
    <property type="match status" value="1"/>
</dbReference>
<feature type="transmembrane region" description="Helical" evidence="6">
    <location>
        <begin position="307"/>
        <end position="325"/>
    </location>
</feature>
<dbReference type="InterPro" id="IPR005495">
    <property type="entry name" value="LptG/LptF_permease"/>
</dbReference>
<dbReference type="EMBL" id="CAJVAF010000304">
    <property type="protein sequence ID" value="CAG7594423.1"/>
    <property type="molecule type" value="Genomic_DNA"/>
</dbReference>
<evidence type="ECO:0000313" key="7">
    <source>
        <dbReference type="EMBL" id="CAG7594423.1"/>
    </source>
</evidence>
<feature type="transmembrane region" description="Helical" evidence="6">
    <location>
        <begin position="103"/>
        <end position="122"/>
    </location>
</feature>
<dbReference type="Proteomes" id="UP000837675">
    <property type="component" value="Unassembled WGS sequence"/>
</dbReference>
<feature type="transmembrane region" description="Helical" evidence="6">
    <location>
        <begin position="52"/>
        <end position="75"/>
    </location>
</feature>
<feature type="transmembrane region" description="Helical" evidence="6">
    <location>
        <begin position="274"/>
        <end position="295"/>
    </location>
</feature>
<evidence type="ECO:0000256" key="6">
    <source>
        <dbReference type="SAM" id="Phobius"/>
    </source>
</evidence>
<evidence type="ECO:0000313" key="8">
    <source>
        <dbReference type="Proteomes" id="UP000837675"/>
    </source>
</evidence>
<dbReference type="Pfam" id="PF03739">
    <property type="entry name" value="LptF_LptG"/>
    <property type="match status" value="1"/>
</dbReference>